<gene>
    <name evidence="2" type="ORF">H2201_008273</name>
</gene>
<proteinExistence type="predicted"/>
<dbReference type="InterPro" id="IPR014710">
    <property type="entry name" value="RmlC-like_jellyroll"/>
</dbReference>
<organism evidence="2 3">
    <name type="scientific">Coniosporium apollinis</name>
    <dbReference type="NCBI Taxonomy" id="61459"/>
    <lineage>
        <taxon>Eukaryota</taxon>
        <taxon>Fungi</taxon>
        <taxon>Dikarya</taxon>
        <taxon>Ascomycota</taxon>
        <taxon>Pezizomycotina</taxon>
        <taxon>Dothideomycetes</taxon>
        <taxon>Dothideomycetes incertae sedis</taxon>
        <taxon>Coniosporium</taxon>
    </lineage>
</organism>
<evidence type="ECO:0000313" key="2">
    <source>
        <dbReference type="EMBL" id="KAJ9657192.1"/>
    </source>
</evidence>
<dbReference type="PANTHER" id="PTHR36156">
    <property type="entry name" value="SLR2101 PROTEIN"/>
    <property type="match status" value="1"/>
</dbReference>
<dbReference type="Gene3D" id="2.60.120.10">
    <property type="entry name" value="Jelly Rolls"/>
    <property type="match status" value="1"/>
</dbReference>
<dbReference type="InterPro" id="IPR013096">
    <property type="entry name" value="Cupin_2"/>
</dbReference>
<feature type="domain" description="Cupin type-2" evidence="1">
    <location>
        <begin position="87"/>
        <end position="147"/>
    </location>
</feature>
<comment type="caution">
    <text evidence="2">The sequence shown here is derived from an EMBL/GenBank/DDBJ whole genome shotgun (WGS) entry which is preliminary data.</text>
</comment>
<dbReference type="Pfam" id="PF07883">
    <property type="entry name" value="Cupin_2"/>
    <property type="match status" value="1"/>
</dbReference>
<evidence type="ECO:0000313" key="3">
    <source>
        <dbReference type="Proteomes" id="UP001172684"/>
    </source>
</evidence>
<dbReference type="EMBL" id="JAPDRL010000106">
    <property type="protein sequence ID" value="KAJ9657192.1"/>
    <property type="molecule type" value="Genomic_DNA"/>
</dbReference>
<name>A0ABQ9NH71_9PEZI</name>
<protein>
    <recommendedName>
        <fullName evidence="1">Cupin type-2 domain-containing protein</fullName>
    </recommendedName>
</protein>
<dbReference type="Proteomes" id="UP001172684">
    <property type="component" value="Unassembled WGS sequence"/>
</dbReference>
<dbReference type="InterPro" id="IPR011051">
    <property type="entry name" value="RmlC_Cupin_sf"/>
</dbReference>
<evidence type="ECO:0000259" key="1">
    <source>
        <dbReference type="Pfam" id="PF07883"/>
    </source>
</evidence>
<keyword evidence="3" id="KW-1185">Reference proteome</keyword>
<dbReference type="SUPFAM" id="SSF51182">
    <property type="entry name" value="RmlC-like cupins"/>
    <property type="match status" value="1"/>
</dbReference>
<dbReference type="CDD" id="cd02231">
    <property type="entry name" value="cupin_BLL6423-like"/>
    <property type="match status" value="1"/>
</dbReference>
<dbReference type="InterPro" id="IPR047142">
    <property type="entry name" value="OryJ/VirC-like"/>
</dbReference>
<dbReference type="PANTHER" id="PTHR36156:SF3">
    <property type="entry name" value="CUPIN 2 CONSERVED BARREL DOMAIN-CONTAINING PROTEIN"/>
    <property type="match status" value="1"/>
</dbReference>
<sequence length="184" mass="20471">MAHVGAFPQVQRYITTHNADGKAVFSTALPEESTMKELPDNMAFALSYTTATGFPVSLAEDKDIEIYSSYLKSPPGLNISNGSVLRHVDLAPDTTCAMHRTVSLDYGVVLEGEMELILDSGERRTLKRGDVAVQRGTMHAWRNPSKTQWSRMMFVLLPCEPLEFGGKRLKEEFEGQMRGVRSSD</sequence>
<accession>A0ABQ9NH71</accession>
<reference evidence="2" key="1">
    <citation type="submission" date="2022-10" db="EMBL/GenBank/DDBJ databases">
        <title>Culturing micro-colonial fungi from biological soil crusts in the Mojave desert and describing Neophaeococcomyces mojavensis, and introducing the new genera and species Taxawa tesnikishii.</title>
        <authorList>
            <person name="Kurbessoian T."/>
            <person name="Stajich J.E."/>
        </authorList>
    </citation>
    <scope>NUCLEOTIDE SEQUENCE</scope>
    <source>
        <strain evidence="2">TK_1</strain>
    </source>
</reference>